<dbReference type="RefSeq" id="WP_268060593.1">
    <property type="nucleotide sequence ID" value="NZ_JAPQFJ010000004.1"/>
</dbReference>
<proteinExistence type="inferred from homology"/>
<keyword evidence="2" id="KW-0479">Metal-binding</keyword>
<name>A0ABT4D7C8_9CLOT</name>
<sequence length="270" mass="29962">MKKMFSILIAATLVLGVFGCGNPKVDEKKDVATSKDTSKENLNITISAAASLTESLTEIQKKYEEKTGAKLSITFDASGTLQKQIEQGAPTDLFISASKKNMDKLQEQKLIDDDTRKDLLRNKLVLIVSEENKDKVKELSDLKDMNVKIAIGQPESVPAGKYGKEAMEYYKVWDSLKGKIVYGKSVKQVGKYVESGEAAAGIVYNNDAKVLKKSHIKQTFDEKSHKPIVYPMAVVKNSKNKEGAKKFAEYIATKEAQDIFLKYGFDSITK</sequence>
<comment type="similarity">
    <text evidence="1">Belongs to the bacterial solute-binding protein ModA family.</text>
</comment>
<evidence type="ECO:0000256" key="2">
    <source>
        <dbReference type="ARBA" id="ARBA00022723"/>
    </source>
</evidence>
<dbReference type="Gene3D" id="3.40.190.10">
    <property type="entry name" value="Periplasmic binding protein-like II"/>
    <property type="match status" value="2"/>
</dbReference>
<dbReference type="InterPro" id="IPR050682">
    <property type="entry name" value="ModA/WtpA"/>
</dbReference>
<reference evidence="4" key="1">
    <citation type="submission" date="2022-12" db="EMBL/GenBank/DDBJ databases">
        <title>Clostridium sp. nov., isolated from industrial wastewater.</title>
        <authorList>
            <person name="Jiayan W."/>
        </authorList>
    </citation>
    <scope>NUCLEOTIDE SEQUENCE</scope>
    <source>
        <strain evidence="4">ZC22-4</strain>
    </source>
</reference>
<dbReference type="PANTHER" id="PTHR30632:SF0">
    <property type="entry name" value="SULFATE-BINDING PROTEIN"/>
    <property type="match status" value="1"/>
</dbReference>
<keyword evidence="5" id="KW-1185">Reference proteome</keyword>
<evidence type="ECO:0000313" key="4">
    <source>
        <dbReference type="EMBL" id="MCY6958183.1"/>
    </source>
</evidence>
<evidence type="ECO:0000313" key="5">
    <source>
        <dbReference type="Proteomes" id="UP001144612"/>
    </source>
</evidence>
<dbReference type="PROSITE" id="PS51257">
    <property type="entry name" value="PROKAR_LIPOPROTEIN"/>
    <property type="match status" value="1"/>
</dbReference>
<dbReference type="PANTHER" id="PTHR30632">
    <property type="entry name" value="MOLYBDATE-BINDING PERIPLASMIC PROTEIN"/>
    <property type="match status" value="1"/>
</dbReference>
<dbReference type="PIRSF" id="PIRSF004846">
    <property type="entry name" value="ModA"/>
    <property type="match status" value="1"/>
</dbReference>
<organism evidence="4 5">
    <name type="scientific">Clostridium brassicae</name>
    <dbReference type="NCBI Taxonomy" id="2999072"/>
    <lineage>
        <taxon>Bacteria</taxon>
        <taxon>Bacillati</taxon>
        <taxon>Bacillota</taxon>
        <taxon>Clostridia</taxon>
        <taxon>Eubacteriales</taxon>
        <taxon>Clostridiaceae</taxon>
        <taxon>Clostridium</taxon>
    </lineage>
</organism>
<evidence type="ECO:0000256" key="3">
    <source>
        <dbReference type="ARBA" id="ARBA00022729"/>
    </source>
</evidence>
<protein>
    <submittedName>
        <fullName evidence="4">Molybdate ABC transporter substrate-binding protein</fullName>
    </submittedName>
</protein>
<gene>
    <name evidence="4" type="primary">modA</name>
    <name evidence="4" type="ORF">OW729_06150</name>
</gene>
<keyword evidence="3" id="KW-0732">Signal</keyword>
<dbReference type="InterPro" id="IPR041879">
    <property type="entry name" value="YvgL-like_PBP2"/>
</dbReference>
<dbReference type="Proteomes" id="UP001144612">
    <property type="component" value="Unassembled WGS sequence"/>
</dbReference>
<dbReference type="SUPFAM" id="SSF53850">
    <property type="entry name" value="Periplasmic binding protein-like II"/>
    <property type="match status" value="1"/>
</dbReference>
<comment type="caution">
    <text evidence="4">The sequence shown here is derived from an EMBL/GenBank/DDBJ whole genome shotgun (WGS) entry which is preliminary data.</text>
</comment>
<dbReference type="EMBL" id="JAPQFJ010000004">
    <property type="protein sequence ID" value="MCY6958183.1"/>
    <property type="molecule type" value="Genomic_DNA"/>
</dbReference>
<accession>A0ABT4D7C8</accession>
<dbReference type="InterPro" id="IPR005950">
    <property type="entry name" value="ModA"/>
</dbReference>
<evidence type="ECO:0000256" key="1">
    <source>
        <dbReference type="ARBA" id="ARBA00009175"/>
    </source>
</evidence>
<dbReference type="NCBIfam" id="TIGR01256">
    <property type="entry name" value="modA"/>
    <property type="match status" value="1"/>
</dbReference>
<dbReference type="Pfam" id="PF13531">
    <property type="entry name" value="SBP_bac_11"/>
    <property type="match status" value="1"/>
</dbReference>
<dbReference type="CDD" id="cd13537">
    <property type="entry name" value="PBP2_YvgL_like"/>
    <property type="match status" value="1"/>
</dbReference>